<keyword evidence="2" id="KW-1185">Reference proteome</keyword>
<gene>
    <name evidence="1" type="ORF">mc_794</name>
</gene>
<accession>A0A2P1EMS2</accession>
<sequence length="117" mass="13691">MINEYEFKKYLVNAIRIDNINSAIELIKKHKYYNVALDTSIKENYIMLVKYLIINKYCSIDDAIIISLENSQMEIFSYLKKFVTDLKPLLNAVILNNSADSIIQIIGKIQDPYNFFL</sequence>
<evidence type="ECO:0000313" key="2">
    <source>
        <dbReference type="Proteomes" id="UP000289600"/>
    </source>
</evidence>
<organism evidence="1 2">
    <name type="scientific">Moumouvirus australiensis</name>
    <dbReference type="NCBI Taxonomy" id="2109587"/>
    <lineage>
        <taxon>Viruses</taxon>
        <taxon>Varidnaviria</taxon>
        <taxon>Bamfordvirae</taxon>
        <taxon>Nucleocytoviricota</taxon>
        <taxon>Megaviricetes</taxon>
        <taxon>Imitervirales</taxon>
        <taxon>Mimiviridae</taxon>
        <taxon>Megamimivirinae</taxon>
        <taxon>Moumouvirus</taxon>
        <taxon>Moumouvirus australiense</taxon>
    </lineage>
</organism>
<reference evidence="2" key="1">
    <citation type="submission" date="2018-01" db="EMBL/GenBank/DDBJ databases">
        <title>Testimony of 'menage a trois' revealed by the proteome of Megavirus virophage.</title>
        <authorList>
            <person name="Jeudy S."/>
            <person name="Bertaux L."/>
            <person name="Alempic J.-M."/>
            <person name="Lartigue A."/>
            <person name="Legendre M."/>
            <person name="Philippe N."/>
            <person name="Beucher L."/>
            <person name="Biondi E."/>
            <person name="Juul S."/>
            <person name="Turner D."/>
            <person name="Coute Y."/>
            <person name="Claverie J.-M."/>
            <person name="Abergel C."/>
        </authorList>
    </citation>
    <scope>NUCLEOTIDE SEQUENCE [LARGE SCALE GENOMIC DNA]</scope>
</reference>
<name>A0A2P1EMS2_9VIRU</name>
<proteinExistence type="predicted"/>
<evidence type="ECO:0008006" key="3">
    <source>
        <dbReference type="Google" id="ProtNLM"/>
    </source>
</evidence>
<dbReference type="EMBL" id="MG807320">
    <property type="protein sequence ID" value="AVL95181.1"/>
    <property type="molecule type" value="Genomic_DNA"/>
</dbReference>
<dbReference type="Proteomes" id="UP000289600">
    <property type="component" value="Segment"/>
</dbReference>
<protein>
    <recommendedName>
        <fullName evidence="3">Ankyrin repeat protein</fullName>
    </recommendedName>
</protein>
<evidence type="ECO:0000313" key="1">
    <source>
        <dbReference type="EMBL" id="AVL95181.1"/>
    </source>
</evidence>